<dbReference type="SUPFAM" id="SSF51735">
    <property type="entry name" value="NAD(P)-binding Rossmann-fold domains"/>
    <property type="match status" value="1"/>
</dbReference>
<dbReference type="PROSITE" id="PS00061">
    <property type="entry name" value="ADH_SHORT"/>
    <property type="match status" value="1"/>
</dbReference>
<dbReference type="AlphaFoldDB" id="A0A3R7GZR0"/>
<organism evidence="3 4">
    <name type="scientific">Alicycliphilus denitrificans</name>
    <dbReference type="NCBI Taxonomy" id="179636"/>
    <lineage>
        <taxon>Bacteria</taxon>
        <taxon>Pseudomonadati</taxon>
        <taxon>Pseudomonadota</taxon>
        <taxon>Betaproteobacteria</taxon>
        <taxon>Burkholderiales</taxon>
        <taxon>Comamonadaceae</taxon>
        <taxon>Alicycliphilus</taxon>
    </lineage>
</organism>
<proteinExistence type="inferred from homology"/>
<dbReference type="GO" id="GO:0016616">
    <property type="term" value="F:oxidoreductase activity, acting on the CH-OH group of donors, NAD or NADP as acceptor"/>
    <property type="evidence" value="ECO:0007669"/>
    <property type="project" value="TreeGrafter"/>
</dbReference>
<dbReference type="Proteomes" id="UP000216225">
    <property type="component" value="Unassembled WGS sequence"/>
</dbReference>
<dbReference type="RefSeq" id="WP_094437653.1">
    <property type="nucleotide sequence ID" value="NZ_NKDB02000004.1"/>
</dbReference>
<evidence type="ECO:0000313" key="4">
    <source>
        <dbReference type="Proteomes" id="UP000216225"/>
    </source>
</evidence>
<dbReference type="Pfam" id="PF13561">
    <property type="entry name" value="adh_short_C2"/>
    <property type="match status" value="1"/>
</dbReference>
<reference evidence="3 4" key="1">
    <citation type="submission" date="2018-09" db="EMBL/GenBank/DDBJ databases">
        <title>Genome comparison of Alicycliphilus sp. BQ1, a polyurethanolytic bacterium, with its closest phylogenetic relatives Alicycliphilus denitrificans BC and K601, unable to attack polyurethane.</title>
        <authorList>
            <person name="Loza-Tavera H."/>
            <person name="Lozano L."/>
            <person name="Cevallos M."/>
            <person name="Maya-Lucas O."/>
            <person name="Garcia-Mena J."/>
            <person name="Hernandez J."/>
        </authorList>
    </citation>
    <scope>NUCLEOTIDE SEQUENCE [LARGE SCALE GENOMIC DNA]</scope>
    <source>
        <strain evidence="3 4">BQ1</strain>
    </source>
</reference>
<dbReference type="InterPro" id="IPR036291">
    <property type="entry name" value="NAD(P)-bd_dom_sf"/>
</dbReference>
<dbReference type="SMART" id="SM00822">
    <property type="entry name" value="PKS_KR"/>
    <property type="match status" value="1"/>
</dbReference>
<dbReference type="CDD" id="cd05233">
    <property type="entry name" value="SDR_c"/>
    <property type="match status" value="1"/>
</dbReference>
<dbReference type="PANTHER" id="PTHR42760">
    <property type="entry name" value="SHORT-CHAIN DEHYDROGENASES/REDUCTASES FAMILY MEMBER"/>
    <property type="match status" value="1"/>
</dbReference>
<dbReference type="NCBIfam" id="NF005559">
    <property type="entry name" value="PRK07231.1"/>
    <property type="match status" value="1"/>
</dbReference>
<evidence type="ECO:0000313" key="3">
    <source>
        <dbReference type="EMBL" id="RKJ95144.1"/>
    </source>
</evidence>
<dbReference type="EMBL" id="NKDB02000004">
    <property type="protein sequence ID" value="RKJ95144.1"/>
    <property type="molecule type" value="Genomic_DNA"/>
</dbReference>
<gene>
    <name evidence="3" type="ORF">CE154_018745</name>
</gene>
<protein>
    <submittedName>
        <fullName evidence="3">SDR family oxidoreductase</fullName>
    </submittedName>
</protein>
<name>A0A3R7GZR0_9BURK</name>
<evidence type="ECO:0000259" key="2">
    <source>
        <dbReference type="SMART" id="SM00822"/>
    </source>
</evidence>
<comment type="caution">
    <text evidence="3">The sequence shown here is derived from an EMBL/GenBank/DDBJ whole genome shotgun (WGS) entry which is preliminary data.</text>
</comment>
<sequence>MMLLENKTAVVTGAAAGIGAAIAQRLAEAGANVVLTDVDTAKGAELAAALAGRGLRAHFMRCDAGDLQSIAAMTAEAIAQHGRIDVLVNNAGVTRKIPILDLTPEDWDWIQGINTRGLFFCMQGFARHMAATGGGAIVNIASIAGKGAKATSNASYAASKAAAIVMSRVAANELGRHGIRVNAVCPGATRTALLDELERANPKGFQAMLDETALGRFATPRDIADAVLFLASDLSSSITGQSINVDNGLMWD</sequence>
<feature type="domain" description="Ketoreductase" evidence="2">
    <location>
        <begin position="7"/>
        <end position="146"/>
    </location>
</feature>
<dbReference type="InterPro" id="IPR020904">
    <property type="entry name" value="Sc_DH/Rdtase_CS"/>
</dbReference>
<comment type="similarity">
    <text evidence="1">Belongs to the short-chain dehydrogenases/reductases (SDR) family.</text>
</comment>
<dbReference type="PRINTS" id="PR00081">
    <property type="entry name" value="GDHRDH"/>
</dbReference>
<accession>A0A3R7GZR0</accession>
<evidence type="ECO:0000256" key="1">
    <source>
        <dbReference type="ARBA" id="ARBA00006484"/>
    </source>
</evidence>
<dbReference type="PRINTS" id="PR00080">
    <property type="entry name" value="SDRFAMILY"/>
</dbReference>
<dbReference type="InterPro" id="IPR002347">
    <property type="entry name" value="SDR_fam"/>
</dbReference>
<dbReference type="FunFam" id="3.40.50.720:FF:000084">
    <property type="entry name" value="Short-chain dehydrogenase reductase"/>
    <property type="match status" value="1"/>
</dbReference>
<dbReference type="InterPro" id="IPR057326">
    <property type="entry name" value="KR_dom"/>
</dbReference>
<dbReference type="Gene3D" id="3.40.50.720">
    <property type="entry name" value="NAD(P)-binding Rossmann-like Domain"/>
    <property type="match status" value="1"/>
</dbReference>